<name>A0ABR2Y4G8_9PEZI</name>
<dbReference type="Proteomes" id="UP001465668">
    <property type="component" value="Unassembled WGS sequence"/>
</dbReference>
<comment type="caution">
    <text evidence="1">The sequence shown here is derived from an EMBL/GenBank/DDBJ whole genome shotgun (WGS) entry which is preliminary data.</text>
</comment>
<accession>A0ABR2Y4G8</accession>
<proteinExistence type="predicted"/>
<evidence type="ECO:0000313" key="1">
    <source>
        <dbReference type="EMBL" id="KAK9780980.1"/>
    </source>
</evidence>
<sequence length="106" mass="11741">MSTPLAQSRSSVYGMSSKYWTRQATPQQGVTCQEHRPTLLGPSCAAWPASCTTPVEIRYGDRPVFAPTSTGRTSWDWKPLNLHRPANLDTRRALKRQPLGARCPSG</sequence>
<dbReference type="EMBL" id="JARVKM010000005">
    <property type="protein sequence ID" value="KAK9780980.1"/>
    <property type="molecule type" value="Genomic_DNA"/>
</dbReference>
<evidence type="ECO:0000313" key="2">
    <source>
        <dbReference type="Proteomes" id="UP001465668"/>
    </source>
</evidence>
<keyword evidence="2" id="KW-1185">Reference proteome</keyword>
<reference evidence="1 2" key="1">
    <citation type="submission" date="2024-02" db="EMBL/GenBank/DDBJ databases">
        <title>First draft genome assembly of two strains of Seiridium cardinale.</title>
        <authorList>
            <person name="Emiliani G."/>
            <person name="Scali E."/>
        </authorList>
    </citation>
    <scope>NUCLEOTIDE SEQUENCE [LARGE SCALE GENOMIC DNA]</scope>
    <source>
        <strain evidence="1 2">BM-138-000479</strain>
    </source>
</reference>
<protein>
    <submittedName>
        <fullName evidence="1">Uncharacterized protein</fullName>
    </submittedName>
</protein>
<organism evidence="1 2">
    <name type="scientific">Seiridium cardinale</name>
    <dbReference type="NCBI Taxonomy" id="138064"/>
    <lineage>
        <taxon>Eukaryota</taxon>
        <taxon>Fungi</taxon>
        <taxon>Dikarya</taxon>
        <taxon>Ascomycota</taxon>
        <taxon>Pezizomycotina</taxon>
        <taxon>Sordariomycetes</taxon>
        <taxon>Xylariomycetidae</taxon>
        <taxon>Amphisphaeriales</taxon>
        <taxon>Sporocadaceae</taxon>
        <taxon>Seiridium</taxon>
    </lineage>
</organism>
<gene>
    <name evidence="1" type="ORF">SCAR479_02166</name>
</gene>